<name>A0A5N6QCD1_9ROSI</name>
<dbReference type="InterPro" id="IPR006553">
    <property type="entry name" value="Leu-rich_rpt_Cys-con_subtyp"/>
</dbReference>
<dbReference type="SUPFAM" id="SSF52047">
    <property type="entry name" value="RNI-like"/>
    <property type="match status" value="1"/>
</dbReference>
<protein>
    <recommendedName>
        <fullName evidence="1">F-box domain-containing protein</fullName>
    </recommendedName>
</protein>
<dbReference type="InterPro" id="IPR032675">
    <property type="entry name" value="LRR_dom_sf"/>
</dbReference>
<dbReference type="Gene3D" id="3.80.10.10">
    <property type="entry name" value="Ribonuclease Inhibitor"/>
    <property type="match status" value="1"/>
</dbReference>
<evidence type="ECO:0000313" key="3">
    <source>
        <dbReference type="Proteomes" id="UP000327013"/>
    </source>
</evidence>
<organism evidence="2 3">
    <name type="scientific">Carpinus fangiana</name>
    <dbReference type="NCBI Taxonomy" id="176857"/>
    <lineage>
        <taxon>Eukaryota</taxon>
        <taxon>Viridiplantae</taxon>
        <taxon>Streptophyta</taxon>
        <taxon>Embryophyta</taxon>
        <taxon>Tracheophyta</taxon>
        <taxon>Spermatophyta</taxon>
        <taxon>Magnoliopsida</taxon>
        <taxon>eudicotyledons</taxon>
        <taxon>Gunneridae</taxon>
        <taxon>Pentapetalae</taxon>
        <taxon>rosids</taxon>
        <taxon>fabids</taxon>
        <taxon>Fagales</taxon>
        <taxon>Betulaceae</taxon>
        <taxon>Carpinus</taxon>
    </lineage>
</organism>
<keyword evidence="3" id="KW-1185">Reference proteome</keyword>
<feature type="domain" description="F-box" evidence="1">
    <location>
        <begin position="10"/>
        <end position="57"/>
    </location>
</feature>
<dbReference type="InterPro" id="IPR001611">
    <property type="entry name" value="Leu-rich_rpt"/>
</dbReference>
<evidence type="ECO:0000259" key="1">
    <source>
        <dbReference type="PROSITE" id="PS50181"/>
    </source>
</evidence>
<dbReference type="SMART" id="SM00367">
    <property type="entry name" value="LRR_CC"/>
    <property type="match status" value="5"/>
</dbReference>
<dbReference type="PROSITE" id="PS50181">
    <property type="entry name" value="FBOX"/>
    <property type="match status" value="1"/>
</dbReference>
<dbReference type="AlphaFoldDB" id="A0A5N6QCD1"/>
<gene>
    <name evidence="2" type="ORF">FH972_000869</name>
</gene>
<evidence type="ECO:0000313" key="2">
    <source>
        <dbReference type="EMBL" id="KAE7996121.1"/>
    </source>
</evidence>
<proteinExistence type="predicted"/>
<dbReference type="InterPro" id="IPR001810">
    <property type="entry name" value="F-box_dom"/>
</dbReference>
<dbReference type="CDD" id="cd22164">
    <property type="entry name" value="F-box_AtSKIP19-like"/>
    <property type="match status" value="1"/>
</dbReference>
<reference evidence="2 3" key="1">
    <citation type="submission" date="2019-06" db="EMBL/GenBank/DDBJ databases">
        <title>A chromosomal-level reference genome of Carpinus fangiana (Coryloideae, Betulaceae).</title>
        <authorList>
            <person name="Yang X."/>
            <person name="Wang Z."/>
            <person name="Zhang L."/>
            <person name="Hao G."/>
            <person name="Liu J."/>
            <person name="Yang Y."/>
        </authorList>
    </citation>
    <scope>NUCLEOTIDE SEQUENCE [LARGE SCALE GENOMIC DNA]</scope>
    <source>
        <strain evidence="2">Cfa_2016G</strain>
        <tissue evidence="2">Leaf</tissue>
    </source>
</reference>
<accession>A0A5N6QCD1</accession>
<dbReference type="PANTHER" id="PTHR38926:SF2">
    <property type="entry name" value="F-BOX_LRR-REPEAT PROTEIN 21-RELATED"/>
    <property type="match status" value="1"/>
</dbReference>
<dbReference type="OrthoDB" id="2095648at2759"/>
<dbReference type="SUPFAM" id="SSF81383">
    <property type="entry name" value="F-box domain"/>
    <property type="match status" value="1"/>
</dbReference>
<dbReference type="Proteomes" id="UP000327013">
    <property type="component" value="Chromosome 1"/>
</dbReference>
<dbReference type="EMBL" id="CM017321">
    <property type="protein sequence ID" value="KAE7996121.1"/>
    <property type="molecule type" value="Genomic_DNA"/>
</dbReference>
<dbReference type="Pfam" id="PF13516">
    <property type="entry name" value="LRR_6"/>
    <property type="match status" value="1"/>
</dbReference>
<dbReference type="InterPro" id="IPR036047">
    <property type="entry name" value="F-box-like_dom_sf"/>
</dbReference>
<sequence length="304" mass="34827">MDPPPDADGFRNWLELPRDLTESILLRLGAIEILTSAQWVCSPWRKLCKEPSMWLAIDMRKPGDHWKFPQLEKMCREAVDRSCGQLVDIKVEDFGTDELLRHIADNSSQVKRLQLVRCYGISDEGLSEVAAKLPLLEELAISYCQLSKSALEDVGRSCPLLKSLKFNSRELKYGEFDEEALAIAKNMSELRCLQLYGNKLTNEGLHAILDGCPHLESLDLRRCFDVSFAGNLERRCAEQIKDLRLPHDSTDDYEFSAYCSFDDVSTGGSYFSDFNYDFENVDIEYFEGYYDPQQRWGGIQFLLA</sequence>
<dbReference type="Gene3D" id="1.20.1280.50">
    <property type="match status" value="1"/>
</dbReference>
<dbReference type="PANTHER" id="PTHR38926">
    <property type="entry name" value="F-BOX DOMAIN CONTAINING PROTEIN, EXPRESSED"/>
    <property type="match status" value="1"/>
</dbReference>